<sequence>MQQALVASECRDTRGRCRGKSFSRYVAAKSLFATFTPSNKMTEMNVVKVRNGAEIYSGSANAHPEWGGGGGNQYFLLNGRNDITKTVPIKKW</sequence>
<keyword evidence="2" id="KW-1185">Reference proteome</keyword>
<proteinExistence type="predicted"/>
<accession>A0AAP5IF85</accession>
<gene>
    <name evidence="1" type="ORF">G7B40_039830</name>
</gene>
<reference evidence="2" key="1">
    <citation type="journal article" date="2021" name="Science">
        <title>Hunting the eagle killer: A cyanobacterial neurotoxin causes vacuolar myelinopathy.</title>
        <authorList>
            <person name="Breinlinger S."/>
            <person name="Phillips T.J."/>
            <person name="Haram B.N."/>
            <person name="Mares J."/>
            <person name="Martinez Yerena J.A."/>
            <person name="Hrouzek P."/>
            <person name="Sobotka R."/>
            <person name="Henderson W.M."/>
            <person name="Schmieder P."/>
            <person name="Williams S.M."/>
            <person name="Lauderdale J.D."/>
            <person name="Wilde H.D."/>
            <person name="Gerrin W."/>
            <person name="Kust A."/>
            <person name="Washington J.W."/>
            <person name="Wagner C."/>
            <person name="Geier B."/>
            <person name="Liebeke M."/>
            <person name="Enke H."/>
            <person name="Niedermeyer T.H.J."/>
            <person name="Wilde S.B."/>
        </authorList>
    </citation>
    <scope>NUCLEOTIDE SEQUENCE [LARGE SCALE GENOMIC DNA]</scope>
    <source>
        <strain evidence="2">Thurmond2011</strain>
    </source>
</reference>
<protein>
    <submittedName>
        <fullName evidence="1">Uncharacterized protein</fullName>
    </submittedName>
</protein>
<dbReference type="RefSeq" id="WP_208341749.1">
    <property type="nucleotide sequence ID" value="NZ_CAWQFN010000023.1"/>
</dbReference>
<organism evidence="1 2">
    <name type="scientific">Aetokthonos hydrillicola Thurmond2011</name>
    <dbReference type="NCBI Taxonomy" id="2712845"/>
    <lineage>
        <taxon>Bacteria</taxon>
        <taxon>Bacillati</taxon>
        <taxon>Cyanobacteriota</taxon>
        <taxon>Cyanophyceae</taxon>
        <taxon>Nostocales</taxon>
        <taxon>Hapalosiphonaceae</taxon>
        <taxon>Aetokthonos</taxon>
    </lineage>
</organism>
<evidence type="ECO:0000313" key="1">
    <source>
        <dbReference type="EMBL" id="MDR9900641.1"/>
    </source>
</evidence>
<dbReference type="AlphaFoldDB" id="A0AAP5IF85"/>
<comment type="caution">
    <text evidence="1">The sequence shown here is derived from an EMBL/GenBank/DDBJ whole genome shotgun (WGS) entry which is preliminary data.</text>
</comment>
<dbReference type="EMBL" id="JAALHA020000037">
    <property type="protein sequence ID" value="MDR9900641.1"/>
    <property type="molecule type" value="Genomic_DNA"/>
</dbReference>
<dbReference type="Proteomes" id="UP000667802">
    <property type="component" value="Unassembled WGS sequence"/>
</dbReference>
<evidence type="ECO:0000313" key="2">
    <source>
        <dbReference type="Proteomes" id="UP000667802"/>
    </source>
</evidence>
<name>A0AAP5IF85_9CYAN</name>